<dbReference type="Proteomes" id="UP000011607">
    <property type="component" value="Unassembled WGS sequence"/>
</dbReference>
<gene>
    <name evidence="1" type="ORF">C446_08978</name>
</gene>
<comment type="caution">
    <text evidence="1">The sequence shown here is derived from an EMBL/GenBank/DDBJ whole genome shotgun (WGS) entry which is preliminary data.</text>
</comment>
<accession>M0LZY1</accession>
<keyword evidence="2" id="KW-1185">Reference proteome</keyword>
<reference evidence="1 2" key="1">
    <citation type="journal article" date="2014" name="PLoS Genet.">
        <title>Phylogenetically driven sequencing of extremely halophilic archaea reveals strategies for static and dynamic osmo-response.</title>
        <authorList>
            <person name="Becker E.A."/>
            <person name="Seitzer P.M."/>
            <person name="Tritt A."/>
            <person name="Larsen D."/>
            <person name="Krusor M."/>
            <person name="Yao A.I."/>
            <person name="Wu D."/>
            <person name="Madern D."/>
            <person name="Eisen J.A."/>
            <person name="Darling A.E."/>
            <person name="Facciotti M.T."/>
        </authorList>
    </citation>
    <scope>NUCLEOTIDE SEQUENCE [LARGE SCALE GENOMIC DNA]</scope>
    <source>
        <strain evidence="1 2">JCM 10879</strain>
    </source>
</reference>
<dbReference type="EMBL" id="AOMA01000088">
    <property type="protein sequence ID" value="EMA39112.1"/>
    <property type="molecule type" value="Genomic_DNA"/>
</dbReference>
<protein>
    <submittedName>
        <fullName evidence="1">Uncharacterized protein</fullName>
    </submittedName>
</protein>
<dbReference type="RefSeq" id="WP_006672717.1">
    <property type="nucleotide sequence ID" value="NZ_AOMA01000088.1"/>
</dbReference>
<evidence type="ECO:0000313" key="1">
    <source>
        <dbReference type="EMBL" id="EMA39112.1"/>
    </source>
</evidence>
<dbReference type="AlphaFoldDB" id="M0LZY1"/>
<organism evidence="1 2">
    <name type="scientific">Halobiforma nitratireducens JCM 10879</name>
    <dbReference type="NCBI Taxonomy" id="1227454"/>
    <lineage>
        <taxon>Archaea</taxon>
        <taxon>Methanobacteriati</taxon>
        <taxon>Methanobacteriota</taxon>
        <taxon>Stenosarchaea group</taxon>
        <taxon>Halobacteria</taxon>
        <taxon>Halobacteriales</taxon>
        <taxon>Natrialbaceae</taxon>
        <taxon>Halobiforma</taxon>
    </lineage>
</organism>
<dbReference type="PATRIC" id="fig|1227454.3.peg.1821"/>
<proteinExistence type="predicted"/>
<evidence type="ECO:0000313" key="2">
    <source>
        <dbReference type="Proteomes" id="UP000011607"/>
    </source>
</evidence>
<sequence>MTLVDFGDRDEPTHAIRTRSRSGVEDWDAEGGVAVENRVVDTVLEYGNAVHLCLDEALLADTAPGRLSTARERFDRPDACRRRLRNESPEYRARLPDDIDAVQSCLALEPGDTGGWLARLHGIAALAVVTPDSWLYRSVPHHAHIRELNVDPVDAVLEEVTATLESARWSAVVPTGPLVSWTDDTSRYELRWHALRRRRRGWDRDQSQGQNRDRDSNPWAVFDLERLRRVRPIPERGELRLRWHSGVRGTDSPIRRAVAGVIDRLAADPPTRVVTSETATVEEIASTLRELRAQFEYDYTFEGQNRAPEP</sequence>
<dbReference type="OrthoDB" id="322138at2157"/>
<dbReference type="eggNOG" id="arCOG14152">
    <property type="taxonomic scope" value="Archaea"/>
</dbReference>
<dbReference type="STRING" id="1227454.C446_08978"/>
<name>M0LZY1_9EURY</name>